<evidence type="ECO:0000256" key="2">
    <source>
        <dbReference type="ARBA" id="ARBA00022801"/>
    </source>
</evidence>
<evidence type="ECO:0000256" key="3">
    <source>
        <dbReference type="ARBA" id="ARBA00022808"/>
    </source>
</evidence>
<dbReference type="InterPro" id="IPR023696">
    <property type="entry name" value="Ureohydrolase_dom_sf"/>
</dbReference>
<dbReference type="PANTHER" id="PTHR11358">
    <property type="entry name" value="ARGINASE/AGMATINASE"/>
    <property type="match status" value="1"/>
</dbReference>
<evidence type="ECO:0000313" key="8">
    <source>
        <dbReference type="Proteomes" id="UP001597519"/>
    </source>
</evidence>
<dbReference type="PANTHER" id="PTHR11358:SF35">
    <property type="entry name" value="FORMIMIDOYLGLUTAMASE"/>
    <property type="match status" value="1"/>
</dbReference>
<organism evidence="7 8">
    <name type="scientific">Corticicoccus populi</name>
    <dbReference type="NCBI Taxonomy" id="1812821"/>
    <lineage>
        <taxon>Bacteria</taxon>
        <taxon>Bacillati</taxon>
        <taxon>Bacillota</taxon>
        <taxon>Bacilli</taxon>
        <taxon>Bacillales</taxon>
        <taxon>Staphylococcaceae</taxon>
        <taxon>Corticicoccus</taxon>
    </lineage>
</organism>
<gene>
    <name evidence="7" type="primary">hutG</name>
    <name evidence="7" type="ORF">ACFSX4_05355</name>
</gene>
<reference evidence="8" key="1">
    <citation type="journal article" date="2019" name="Int. J. Syst. Evol. Microbiol.">
        <title>The Global Catalogue of Microorganisms (GCM) 10K type strain sequencing project: providing services to taxonomists for standard genome sequencing and annotation.</title>
        <authorList>
            <consortium name="The Broad Institute Genomics Platform"/>
            <consortium name="The Broad Institute Genome Sequencing Center for Infectious Disease"/>
            <person name="Wu L."/>
            <person name="Ma J."/>
        </authorList>
    </citation>
    <scope>NUCLEOTIDE SEQUENCE [LARGE SCALE GENOMIC DNA]</scope>
    <source>
        <strain evidence="8">KCTC 33575</strain>
    </source>
</reference>
<dbReference type="Gene3D" id="3.40.800.10">
    <property type="entry name" value="Ureohydrolase domain"/>
    <property type="match status" value="1"/>
</dbReference>
<dbReference type="PROSITE" id="PS51409">
    <property type="entry name" value="ARGINASE_2"/>
    <property type="match status" value="1"/>
</dbReference>
<dbReference type="SUPFAM" id="SSF52768">
    <property type="entry name" value="Arginase/deacetylase"/>
    <property type="match status" value="1"/>
</dbReference>
<keyword evidence="1" id="KW-0479">Metal-binding</keyword>
<dbReference type="RefSeq" id="WP_377772303.1">
    <property type="nucleotide sequence ID" value="NZ_JBHUOQ010000001.1"/>
</dbReference>
<dbReference type="EC" id="3.5.3.8" evidence="5"/>
<name>A0ABW5WXD3_9STAP</name>
<comment type="caution">
    <text evidence="7">The sequence shown here is derived from an EMBL/GenBank/DDBJ whole genome shotgun (WGS) entry which is preliminary data.</text>
</comment>
<evidence type="ECO:0000256" key="1">
    <source>
        <dbReference type="ARBA" id="ARBA00022723"/>
    </source>
</evidence>
<protein>
    <recommendedName>
        <fullName evidence="5">Formimidoylglutamase</fullName>
        <ecNumber evidence="5">3.5.3.8</ecNumber>
    </recommendedName>
</protein>
<comment type="similarity">
    <text evidence="6">Belongs to the arginase family.</text>
</comment>
<dbReference type="GO" id="GO:0050415">
    <property type="term" value="F:formimidoylglutamase activity"/>
    <property type="evidence" value="ECO:0007669"/>
    <property type="project" value="UniProtKB-EC"/>
</dbReference>
<proteinExistence type="inferred from homology"/>
<accession>A0ABW5WXD3</accession>
<dbReference type="InterPro" id="IPR005923">
    <property type="entry name" value="HutG"/>
</dbReference>
<dbReference type="CDD" id="cd09988">
    <property type="entry name" value="Formimidoylglutamase"/>
    <property type="match status" value="1"/>
</dbReference>
<evidence type="ECO:0000256" key="6">
    <source>
        <dbReference type="PROSITE-ProRule" id="PRU00742"/>
    </source>
</evidence>
<dbReference type="EMBL" id="JBHUOQ010000001">
    <property type="protein sequence ID" value="MFD2829888.1"/>
    <property type="molecule type" value="Genomic_DNA"/>
</dbReference>
<dbReference type="Pfam" id="PF00491">
    <property type="entry name" value="Arginase"/>
    <property type="match status" value="1"/>
</dbReference>
<keyword evidence="8" id="KW-1185">Reference proteome</keyword>
<sequence length="303" mass="34085">MMKLKHYDYTGRIDQPDIKERIHQVIGSFHEKNNNKEIKRPVFIGFSSDEGVRRNKGRTGAKEGPFKVREFLSSMPYTESVYDYGTIIGDENLEASQAFLGEAVSGVLESGNFPLIIGGGHETLYGHYLGIRQAFPNAKAAVVNFDAHFDLRNERPSSGTMFHQILESDNNIDYYVFGIQKSGNTKTLFDTADRFNVKYAVMDEVRETNVFEERLEEITKEYDIVFATLCMDSVQESTAPGVSAPSANGFTSQEIHSLTKKLSGIKNLVSFDISEVNPKLDINDRTSRLAASIFHSFLTSKEY</sequence>
<evidence type="ECO:0000313" key="7">
    <source>
        <dbReference type="EMBL" id="MFD2829888.1"/>
    </source>
</evidence>
<dbReference type="InterPro" id="IPR006035">
    <property type="entry name" value="Ureohydrolase"/>
</dbReference>
<dbReference type="Proteomes" id="UP001597519">
    <property type="component" value="Unassembled WGS sequence"/>
</dbReference>
<dbReference type="NCBIfam" id="TIGR01227">
    <property type="entry name" value="hutG"/>
    <property type="match status" value="1"/>
</dbReference>
<dbReference type="PIRSF" id="PIRSF036979">
    <property type="entry name" value="Arginase"/>
    <property type="match status" value="1"/>
</dbReference>
<keyword evidence="2 7" id="KW-0378">Hydrolase</keyword>
<evidence type="ECO:0000256" key="4">
    <source>
        <dbReference type="ARBA" id="ARBA00023211"/>
    </source>
</evidence>
<evidence type="ECO:0000256" key="5">
    <source>
        <dbReference type="NCBIfam" id="TIGR01227"/>
    </source>
</evidence>
<keyword evidence="3" id="KW-0369">Histidine metabolism</keyword>
<keyword evidence="4" id="KW-0464">Manganese</keyword>